<reference evidence="1 2" key="1">
    <citation type="submission" date="2019-03" db="EMBL/GenBank/DDBJ databases">
        <title>Single cell metagenomics reveals metabolic interactions within the superorganism composed of flagellate Streblomastix strix and complex community of Bacteroidetes bacteria on its surface.</title>
        <authorList>
            <person name="Treitli S.C."/>
            <person name="Kolisko M."/>
            <person name="Husnik F."/>
            <person name="Keeling P."/>
            <person name="Hampl V."/>
        </authorList>
    </citation>
    <scope>NUCLEOTIDE SEQUENCE [LARGE SCALE GENOMIC DNA]</scope>
    <source>
        <strain evidence="1">ST1C</strain>
    </source>
</reference>
<comment type="caution">
    <text evidence="1">The sequence shown here is derived from an EMBL/GenBank/DDBJ whole genome shotgun (WGS) entry which is preliminary data.</text>
</comment>
<protein>
    <submittedName>
        <fullName evidence="1">Uncharacterized protein</fullName>
    </submittedName>
</protein>
<name>A0A5J4WJU6_9EUKA</name>
<dbReference type="AlphaFoldDB" id="A0A5J4WJU6"/>
<organism evidence="1 2">
    <name type="scientific">Streblomastix strix</name>
    <dbReference type="NCBI Taxonomy" id="222440"/>
    <lineage>
        <taxon>Eukaryota</taxon>
        <taxon>Metamonada</taxon>
        <taxon>Preaxostyla</taxon>
        <taxon>Oxymonadida</taxon>
        <taxon>Streblomastigidae</taxon>
        <taxon>Streblomastix</taxon>
    </lineage>
</organism>
<gene>
    <name evidence="1" type="ORF">EZS28_009421</name>
</gene>
<dbReference type="EMBL" id="SNRW01001780">
    <property type="protein sequence ID" value="KAA6395053.1"/>
    <property type="molecule type" value="Genomic_DNA"/>
</dbReference>
<evidence type="ECO:0000313" key="2">
    <source>
        <dbReference type="Proteomes" id="UP000324800"/>
    </source>
</evidence>
<dbReference type="Proteomes" id="UP000324800">
    <property type="component" value="Unassembled WGS sequence"/>
</dbReference>
<proteinExistence type="predicted"/>
<sequence>MAIQDNVAKLVIGDNLYIVDKEVTDYWWDGTNRRVPETEFPDMNNVIITLDVATGGSNAITDILIDGNSLKPTKNTMFVNAGNDQSITWMRTFTSTIISNVIQYSGEDGSFLLLNSDNTQLIETYSKSEDDALLLLKVDKIQFIDSCAKTETNNLLNSMSDIGVSYTKSEDDTLLLAKADNIQLIDSFTKTETSNLLNNKIDSGVSSTKDEDDTLLLAKAEKT</sequence>
<accession>A0A5J4WJU6</accession>
<evidence type="ECO:0000313" key="1">
    <source>
        <dbReference type="EMBL" id="KAA6395053.1"/>
    </source>
</evidence>